<evidence type="ECO:0000256" key="2">
    <source>
        <dbReference type="ARBA" id="ARBA00022475"/>
    </source>
</evidence>
<sequence length="114" mass="11459">MSSPEQDGATVSSRRVSTVAFSVGAVVFALLIACVASIWASSLPDGLTYVAEESGMAAAEQPSALAGSPLAGYGVFLVENPWLSVAIAGAVGCGVTFGLACVVGRVARRRRVAA</sequence>
<keyword evidence="4 6" id="KW-1133">Transmembrane helix</keyword>
<evidence type="ECO:0000256" key="1">
    <source>
        <dbReference type="ARBA" id="ARBA00004236"/>
    </source>
</evidence>
<keyword evidence="3 6" id="KW-0812">Transmembrane</keyword>
<dbReference type="STRING" id="453304.ATC03_10990"/>
<evidence type="ECO:0000256" key="4">
    <source>
        <dbReference type="ARBA" id="ARBA00022989"/>
    </source>
</evidence>
<reference evidence="9" key="2">
    <citation type="submission" date="2016-01" db="EMBL/GenBank/DDBJ databases">
        <title>Complete genome sequence of Agromyces aureus AR33T and comparison with related organisms.</title>
        <authorList>
            <person name="Corretto E."/>
            <person name="Antonielli L."/>
            <person name="Sessitsch A."/>
            <person name="Brader G."/>
        </authorList>
    </citation>
    <scope>NUCLEOTIDE SEQUENCE [LARGE SCALE GENOMIC DNA]</scope>
    <source>
        <strain evidence="9">AR33</strain>
    </source>
</reference>
<name>A0A191WG19_9MICO</name>
<feature type="domain" description="PDGLE" evidence="7">
    <location>
        <begin position="21"/>
        <end position="109"/>
    </location>
</feature>
<keyword evidence="5 6" id="KW-0472">Membrane</keyword>
<proteinExistence type="predicted"/>
<accession>A0A191WG19</accession>
<evidence type="ECO:0000313" key="8">
    <source>
        <dbReference type="EMBL" id="ANJ27172.1"/>
    </source>
</evidence>
<gene>
    <name evidence="8" type="ORF">ATC03_10990</name>
</gene>
<keyword evidence="9" id="KW-1185">Reference proteome</keyword>
<dbReference type="OrthoDB" id="5075136at2"/>
<evidence type="ECO:0000259" key="7">
    <source>
        <dbReference type="Pfam" id="PF13190"/>
    </source>
</evidence>
<protein>
    <recommendedName>
        <fullName evidence="7">PDGLE domain-containing protein</fullName>
    </recommendedName>
</protein>
<feature type="transmembrane region" description="Helical" evidence="6">
    <location>
        <begin position="20"/>
        <end position="40"/>
    </location>
</feature>
<dbReference type="GO" id="GO:0005886">
    <property type="term" value="C:plasma membrane"/>
    <property type="evidence" value="ECO:0007669"/>
    <property type="project" value="UniProtKB-SubCell"/>
</dbReference>
<dbReference type="Proteomes" id="UP000078437">
    <property type="component" value="Chromosome"/>
</dbReference>
<dbReference type="EMBL" id="CP013979">
    <property type="protein sequence ID" value="ANJ27172.1"/>
    <property type="molecule type" value="Genomic_DNA"/>
</dbReference>
<evidence type="ECO:0000256" key="6">
    <source>
        <dbReference type="SAM" id="Phobius"/>
    </source>
</evidence>
<comment type="subcellular location">
    <subcellularLocation>
        <location evidence="1">Cell membrane</location>
    </subcellularLocation>
</comment>
<evidence type="ECO:0000256" key="5">
    <source>
        <dbReference type="ARBA" id="ARBA00023136"/>
    </source>
</evidence>
<dbReference type="InterPro" id="IPR025937">
    <property type="entry name" value="PDGLE_dom"/>
</dbReference>
<dbReference type="KEGG" id="agy:ATC03_10990"/>
<reference evidence="8 9" key="1">
    <citation type="journal article" date="2016" name="Int. J. Syst. Evol. Microbiol.">
        <title>Agromyces aureus sp. nov., isolated from the rhizosphere of Salix caprea L. grown in a heavy-metal-contaminated soil.</title>
        <authorList>
            <person name="Corretto E."/>
            <person name="Antonielli L."/>
            <person name="Sessitsch A."/>
            <person name="Compant S."/>
            <person name="Gorfer M."/>
            <person name="Kuffner M."/>
            <person name="Brader G."/>
        </authorList>
    </citation>
    <scope>NUCLEOTIDE SEQUENCE [LARGE SCALE GENOMIC DNA]</scope>
    <source>
        <strain evidence="8 9">AR33</strain>
    </source>
</reference>
<dbReference type="RefSeq" id="WP_074401020.1">
    <property type="nucleotide sequence ID" value="NZ_WBIO01000001.1"/>
</dbReference>
<feature type="transmembrane region" description="Helical" evidence="6">
    <location>
        <begin position="82"/>
        <end position="103"/>
    </location>
</feature>
<keyword evidence="2" id="KW-1003">Cell membrane</keyword>
<dbReference type="AlphaFoldDB" id="A0A191WG19"/>
<evidence type="ECO:0000313" key="9">
    <source>
        <dbReference type="Proteomes" id="UP000078437"/>
    </source>
</evidence>
<evidence type="ECO:0000256" key="3">
    <source>
        <dbReference type="ARBA" id="ARBA00022692"/>
    </source>
</evidence>
<organism evidence="8 9">
    <name type="scientific">Agromyces aureus</name>
    <dbReference type="NCBI Taxonomy" id="453304"/>
    <lineage>
        <taxon>Bacteria</taxon>
        <taxon>Bacillati</taxon>
        <taxon>Actinomycetota</taxon>
        <taxon>Actinomycetes</taxon>
        <taxon>Micrococcales</taxon>
        <taxon>Microbacteriaceae</taxon>
        <taxon>Agromyces</taxon>
    </lineage>
</organism>
<dbReference type="Pfam" id="PF13190">
    <property type="entry name" value="PDGLE"/>
    <property type="match status" value="1"/>
</dbReference>